<evidence type="ECO:0000313" key="2">
    <source>
        <dbReference type="Proteomes" id="UP001165677"/>
    </source>
</evidence>
<accession>A0ABT3EL46</accession>
<dbReference type="EMBL" id="JAPCIO010000012">
    <property type="protein sequence ID" value="MCW1149116.1"/>
    <property type="molecule type" value="Genomic_DNA"/>
</dbReference>
<dbReference type="RefSeq" id="WP_264369804.1">
    <property type="nucleotide sequence ID" value="NZ_JAPCIO010000012.1"/>
</dbReference>
<keyword evidence="2" id="KW-1185">Reference proteome</keyword>
<evidence type="ECO:0000313" key="1">
    <source>
        <dbReference type="EMBL" id="MCW1149116.1"/>
    </source>
</evidence>
<sequence>MIYNYYKRKEKYFKILDILRGDLLTDSEIKSVKANVKKMNEYHFFNLLNDLIYYKSIHNLTIKELSCFFITEQKVSYENYLLPFMDSFDDNKHVYETYLSLNFRNELENIVDYLINTKEYPKSTLRTKLLYLKDCIYNNNFLMIECAKESFISYCDNIENSNENSTKISFSLEVIGTLNEYENELNSIIKKINKKIDSLNTVIPKRGNYLVDLDNELLKDLYSLLEKNMFIDQNKTTQNQFIQVLKSNWEDHNSIIHLEMDNRQFYTFISKMDEYLGFKISIPSIEFAENIENKNGKIKANSIYSSKSGKIIPPKRETEIDYIVKKIKSKV</sequence>
<protein>
    <submittedName>
        <fullName evidence="1">Uncharacterized protein</fullName>
    </submittedName>
</protein>
<reference evidence="1" key="1">
    <citation type="submission" date="2022-10" db="EMBL/GenBank/DDBJ databases">
        <title>Flavobacterium sp. nov., a bacterium isolated from lake sediment.</title>
        <authorList>
            <person name="Qu J.-H."/>
        </authorList>
    </citation>
    <scope>NUCLEOTIDE SEQUENCE</scope>
    <source>
        <strain evidence="1">TH16-21</strain>
    </source>
</reference>
<name>A0ABT3EL46_9FLAO</name>
<proteinExistence type="predicted"/>
<dbReference type="Proteomes" id="UP001165677">
    <property type="component" value="Unassembled WGS sequence"/>
</dbReference>
<organism evidence="1 2">
    <name type="scientific">Flavobacterium lacisediminis</name>
    <dbReference type="NCBI Taxonomy" id="2989705"/>
    <lineage>
        <taxon>Bacteria</taxon>
        <taxon>Pseudomonadati</taxon>
        <taxon>Bacteroidota</taxon>
        <taxon>Flavobacteriia</taxon>
        <taxon>Flavobacteriales</taxon>
        <taxon>Flavobacteriaceae</taxon>
        <taxon>Flavobacterium</taxon>
    </lineage>
</organism>
<comment type="caution">
    <text evidence="1">The sequence shown here is derived from an EMBL/GenBank/DDBJ whole genome shotgun (WGS) entry which is preliminary data.</text>
</comment>
<gene>
    <name evidence="1" type="ORF">OJ995_12875</name>
</gene>